<dbReference type="PANTHER" id="PTHR43280">
    <property type="entry name" value="ARAC-FAMILY TRANSCRIPTIONAL REGULATOR"/>
    <property type="match status" value="1"/>
</dbReference>
<dbReference type="Pfam" id="PF12833">
    <property type="entry name" value="HTH_18"/>
    <property type="match status" value="1"/>
</dbReference>
<evidence type="ECO:0000313" key="10">
    <source>
        <dbReference type="Proteomes" id="UP000236394"/>
    </source>
</evidence>
<keyword evidence="4" id="KW-0804">Transcription</keyword>
<dbReference type="InterPro" id="IPR001789">
    <property type="entry name" value="Sig_transdc_resp-reg_receiver"/>
</dbReference>
<keyword evidence="2" id="KW-0805">Transcription regulation</keyword>
<evidence type="ECO:0000256" key="5">
    <source>
        <dbReference type="ARBA" id="ARBA00024867"/>
    </source>
</evidence>
<reference evidence="10" key="1">
    <citation type="submission" date="2017-04" db="EMBL/GenBank/DDBJ databases">
        <authorList>
            <person name="Bumgarner R.E."/>
            <person name="Fredricks D.N."/>
            <person name="Srinivasan S."/>
        </authorList>
    </citation>
    <scope>NUCLEOTIDE SEQUENCE [LARGE SCALE GENOMIC DNA]</scope>
    <source>
        <strain evidence="10">KA00405</strain>
    </source>
</reference>
<dbReference type="PROSITE" id="PS50110">
    <property type="entry name" value="RESPONSE_REGULATORY"/>
    <property type="match status" value="1"/>
</dbReference>
<dbReference type="InterPro" id="IPR018062">
    <property type="entry name" value="HTH_AraC-typ_CS"/>
</dbReference>
<accession>A0A2J8B238</accession>
<evidence type="ECO:0000259" key="8">
    <source>
        <dbReference type="PROSITE" id="PS50110"/>
    </source>
</evidence>
<dbReference type="SUPFAM" id="SSF46689">
    <property type="entry name" value="Homeodomain-like"/>
    <property type="match status" value="2"/>
</dbReference>
<dbReference type="EMBL" id="NBZD01000002">
    <property type="protein sequence ID" value="PNH18840.1"/>
    <property type="molecule type" value="Genomic_DNA"/>
</dbReference>
<evidence type="ECO:0000313" key="9">
    <source>
        <dbReference type="EMBL" id="PNH18840.1"/>
    </source>
</evidence>
<evidence type="ECO:0000256" key="6">
    <source>
        <dbReference type="PROSITE-ProRule" id="PRU00169"/>
    </source>
</evidence>
<dbReference type="Pfam" id="PF00072">
    <property type="entry name" value="Response_reg"/>
    <property type="match status" value="1"/>
</dbReference>
<dbReference type="InterPro" id="IPR018060">
    <property type="entry name" value="HTH_AraC"/>
</dbReference>
<sequence>MLRVLVVEDETLVRRGIVNGIDWLSLGCVIQAEAKNGVEGLAAFQREPADIVLTDIQMPLMDGLTMAEKIREIDSEVAIIILTAYSEFNYARKALLVRAVDYLLKPFHDGEIEALIQKIAGRKIRNRAINRCLSDLPQAANCGEIVRSAMAYIAEQYAVETLSISDIAGHLKISESHLSHVFKEETSLSVLQYLIRYRMQVAAYMLEDSRRRVSEVAIAVGYSDLSYFSRSFKKIIGRAPSEYQKY</sequence>
<comment type="function">
    <text evidence="5">May play the central regulatory role in sporulation. It may be an element of the effector pathway responsible for the activation of sporulation genes in response to nutritional stress. Spo0A may act in concert with spo0H (a sigma factor) to control the expression of some genes that are critical to the sporulation process.</text>
</comment>
<proteinExistence type="predicted"/>
<name>A0A2J8B238_9FIRM</name>
<dbReference type="PRINTS" id="PR00032">
    <property type="entry name" value="HTHARAC"/>
</dbReference>
<feature type="domain" description="HTH araC/xylS-type" evidence="7">
    <location>
        <begin position="147"/>
        <end position="246"/>
    </location>
</feature>
<evidence type="ECO:0000256" key="4">
    <source>
        <dbReference type="ARBA" id="ARBA00023163"/>
    </source>
</evidence>
<evidence type="ECO:0000256" key="3">
    <source>
        <dbReference type="ARBA" id="ARBA00023125"/>
    </source>
</evidence>
<dbReference type="GO" id="GO:0000160">
    <property type="term" value="P:phosphorelay signal transduction system"/>
    <property type="evidence" value="ECO:0007669"/>
    <property type="project" value="InterPro"/>
</dbReference>
<protein>
    <recommendedName>
        <fullName evidence="1">Stage 0 sporulation protein A homolog</fullName>
    </recommendedName>
</protein>
<dbReference type="GO" id="GO:0003700">
    <property type="term" value="F:DNA-binding transcription factor activity"/>
    <property type="evidence" value="ECO:0007669"/>
    <property type="project" value="InterPro"/>
</dbReference>
<keyword evidence="6" id="KW-0597">Phosphoprotein</keyword>
<evidence type="ECO:0000256" key="1">
    <source>
        <dbReference type="ARBA" id="ARBA00018672"/>
    </source>
</evidence>
<dbReference type="SUPFAM" id="SSF52172">
    <property type="entry name" value="CheY-like"/>
    <property type="match status" value="1"/>
</dbReference>
<dbReference type="PROSITE" id="PS01124">
    <property type="entry name" value="HTH_ARAC_FAMILY_2"/>
    <property type="match status" value="1"/>
</dbReference>
<evidence type="ECO:0000259" key="7">
    <source>
        <dbReference type="PROSITE" id="PS01124"/>
    </source>
</evidence>
<organism evidence="9 10">
    <name type="scientific">Mageeibacillus indolicus</name>
    <dbReference type="NCBI Taxonomy" id="884684"/>
    <lineage>
        <taxon>Bacteria</taxon>
        <taxon>Bacillati</taxon>
        <taxon>Bacillota</taxon>
        <taxon>Clostridia</taxon>
        <taxon>Eubacteriales</taxon>
        <taxon>Oscillospiraceae</taxon>
        <taxon>Mageeibacillus</taxon>
    </lineage>
</organism>
<dbReference type="PROSITE" id="PS00041">
    <property type="entry name" value="HTH_ARAC_FAMILY_1"/>
    <property type="match status" value="1"/>
</dbReference>
<dbReference type="AlphaFoldDB" id="A0A2J8B238"/>
<dbReference type="SMART" id="SM00448">
    <property type="entry name" value="REC"/>
    <property type="match status" value="1"/>
</dbReference>
<dbReference type="Proteomes" id="UP000236394">
    <property type="component" value="Unassembled WGS sequence"/>
</dbReference>
<dbReference type="CDD" id="cd17536">
    <property type="entry name" value="REC_YesN-like"/>
    <property type="match status" value="1"/>
</dbReference>
<dbReference type="RefSeq" id="WP_034574981.1">
    <property type="nucleotide sequence ID" value="NZ_NBZD01000002.1"/>
</dbReference>
<dbReference type="SMART" id="SM00342">
    <property type="entry name" value="HTH_ARAC"/>
    <property type="match status" value="1"/>
</dbReference>
<dbReference type="GO" id="GO:0043565">
    <property type="term" value="F:sequence-specific DNA binding"/>
    <property type="evidence" value="ECO:0007669"/>
    <property type="project" value="InterPro"/>
</dbReference>
<dbReference type="PANTHER" id="PTHR43280:SF2">
    <property type="entry name" value="HTH-TYPE TRANSCRIPTIONAL REGULATOR EXSA"/>
    <property type="match status" value="1"/>
</dbReference>
<dbReference type="InterPro" id="IPR020449">
    <property type="entry name" value="Tscrpt_reg_AraC-type_HTH"/>
</dbReference>
<keyword evidence="3 9" id="KW-0238">DNA-binding</keyword>
<dbReference type="Gene3D" id="1.10.10.60">
    <property type="entry name" value="Homeodomain-like"/>
    <property type="match status" value="2"/>
</dbReference>
<dbReference type="InterPro" id="IPR009057">
    <property type="entry name" value="Homeodomain-like_sf"/>
</dbReference>
<gene>
    <name evidence="9" type="ORF">B7R76_04610</name>
</gene>
<evidence type="ECO:0000256" key="2">
    <source>
        <dbReference type="ARBA" id="ARBA00023015"/>
    </source>
</evidence>
<feature type="domain" description="Response regulatory" evidence="8">
    <location>
        <begin position="3"/>
        <end position="120"/>
    </location>
</feature>
<dbReference type="Gene3D" id="3.40.50.2300">
    <property type="match status" value="1"/>
</dbReference>
<dbReference type="InterPro" id="IPR011006">
    <property type="entry name" value="CheY-like_superfamily"/>
</dbReference>
<feature type="modified residue" description="4-aspartylphosphate" evidence="6">
    <location>
        <position position="55"/>
    </location>
</feature>
<comment type="caution">
    <text evidence="9">The sequence shown here is derived from an EMBL/GenBank/DDBJ whole genome shotgun (WGS) entry which is preliminary data.</text>
</comment>